<proteinExistence type="evidence at transcript level"/>
<accession>V5IC66</accession>
<organism evidence="3">
    <name type="scientific">Ixodes ricinus</name>
    <name type="common">Common tick</name>
    <name type="synonym">Acarus ricinus</name>
    <dbReference type="NCBI Taxonomy" id="34613"/>
    <lineage>
        <taxon>Eukaryota</taxon>
        <taxon>Metazoa</taxon>
        <taxon>Ecdysozoa</taxon>
        <taxon>Arthropoda</taxon>
        <taxon>Chelicerata</taxon>
        <taxon>Arachnida</taxon>
        <taxon>Acari</taxon>
        <taxon>Parasitiformes</taxon>
        <taxon>Ixodida</taxon>
        <taxon>Ixodoidea</taxon>
        <taxon>Ixodidae</taxon>
        <taxon>Ixodinae</taxon>
        <taxon>Ixodes</taxon>
    </lineage>
</organism>
<feature type="compositionally biased region" description="Gly residues" evidence="1">
    <location>
        <begin position="118"/>
        <end position="128"/>
    </location>
</feature>
<dbReference type="EMBL" id="GANP01014222">
    <property type="protein sequence ID" value="JAB70246.1"/>
    <property type="molecule type" value="mRNA"/>
</dbReference>
<name>V5IC66_IXORI</name>
<evidence type="ECO:0000256" key="2">
    <source>
        <dbReference type="SAM" id="SignalP"/>
    </source>
</evidence>
<evidence type="ECO:0000256" key="1">
    <source>
        <dbReference type="SAM" id="MobiDB-lite"/>
    </source>
</evidence>
<sequence>MTAAVRVCFVVCLVAATLRISYSKPDTTVTHKVTFDIGVGNRDAGKIVLGLLWQVATQDRQVTLWSFAGRFGYVRVLPKVNGNGYPVTFTHKYGYNFRKGVTFSGNLGNLPPVKTGPGVPGNRGLGGKENGEKRG</sequence>
<feature type="region of interest" description="Disordered" evidence="1">
    <location>
        <begin position="108"/>
        <end position="135"/>
    </location>
</feature>
<dbReference type="AlphaFoldDB" id="V5IC66"/>
<evidence type="ECO:0000313" key="3">
    <source>
        <dbReference type="EMBL" id="JAB70246.1"/>
    </source>
</evidence>
<protein>
    <submittedName>
        <fullName evidence="3">Putative secreted protein</fullName>
    </submittedName>
</protein>
<reference evidence="3" key="1">
    <citation type="journal article" date="2015" name="Sci. Rep.">
        <title>Tissue- and time-dependent transcription in Ixodes ricinus salivary glands and midguts when blood feeding on the vertebrate host.</title>
        <authorList>
            <person name="Kotsyfakis M."/>
            <person name="Schwarz A."/>
            <person name="Erhart J."/>
            <person name="Ribeiro J.M."/>
        </authorList>
    </citation>
    <scope>NUCLEOTIDE SEQUENCE</scope>
    <source>
        <tissue evidence="3">Salivary gland and midgut</tissue>
    </source>
</reference>
<feature type="signal peptide" evidence="2">
    <location>
        <begin position="1"/>
        <end position="23"/>
    </location>
</feature>
<keyword evidence="2" id="KW-0732">Signal</keyword>
<feature type="chain" id="PRO_5004736594" evidence="2">
    <location>
        <begin position="24"/>
        <end position="135"/>
    </location>
</feature>